<evidence type="ECO:0000256" key="7">
    <source>
        <dbReference type="ARBA" id="ARBA00022553"/>
    </source>
</evidence>
<evidence type="ECO:0000256" key="9">
    <source>
        <dbReference type="ARBA" id="ARBA00023212"/>
    </source>
</evidence>
<keyword evidence="7" id="KW-0597">Phosphoprotein</keyword>
<comment type="caution">
    <text evidence="12">The sequence shown here is derived from an EMBL/GenBank/DDBJ whole genome shotgun (WGS) entry which is preliminary data.</text>
</comment>
<keyword evidence="6" id="KW-0963">Cytoplasm</keyword>
<dbReference type="EMBL" id="JAPTSV010000005">
    <property type="protein sequence ID" value="KAJ1527637.1"/>
    <property type="molecule type" value="Genomic_DNA"/>
</dbReference>
<evidence type="ECO:0000256" key="3">
    <source>
        <dbReference type="ARBA" id="ARBA00004186"/>
    </source>
</evidence>
<dbReference type="PANTHER" id="PTHR34930">
    <property type="entry name" value="GEO05313P1"/>
    <property type="match status" value="1"/>
</dbReference>
<dbReference type="GO" id="GO:0005819">
    <property type="term" value="C:spindle"/>
    <property type="evidence" value="ECO:0007669"/>
    <property type="project" value="UniProtKB-SubCell"/>
</dbReference>
<evidence type="ECO:0000256" key="1">
    <source>
        <dbReference type="ARBA" id="ARBA00003805"/>
    </source>
</evidence>
<protein>
    <recommendedName>
        <fullName evidence="5">Microtubule-associated protein Jupiter</fullName>
    </recommendedName>
</protein>
<reference evidence="12" key="1">
    <citation type="submission" date="2022-12" db="EMBL/GenBank/DDBJ databases">
        <title>Chromosome-level genome assembly of the bean flower thrips Megalurothrips usitatus.</title>
        <authorList>
            <person name="Ma L."/>
            <person name="Liu Q."/>
            <person name="Li H."/>
            <person name="Cai W."/>
        </authorList>
    </citation>
    <scope>NUCLEOTIDE SEQUENCE</scope>
    <source>
        <strain evidence="12">Cailab_2022a</strain>
    </source>
</reference>
<evidence type="ECO:0000256" key="10">
    <source>
        <dbReference type="ARBA" id="ARBA00023242"/>
    </source>
</evidence>
<name>A0AAV7XQN8_9NEOP</name>
<feature type="region of interest" description="Disordered" evidence="11">
    <location>
        <begin position="20"/>
        <end position="154"/>
    </location>
</feature>
<evidence type="ECO:0000313" key="12">
    <source>
        <dbReference type="EMBL" id="KAJ1527637.1"/>
    </source>
</evidence>
<organism evidence="12 13">
    <name type="scientific">Megalurothrips usitatus</name>
    <name type="common">bean blossom thrips</name>
    <dbReference type="NCBI Taxonomy" id="439358"/>
    <lineage>
        <taxon>Eukaryota</taxon>
        <taxon>Metazoa</taxon>
        <taxon>Ecdysozoa</taxon>
        <taxon>Arthropoda</taxon>
        <taxon>Hexapoda</taxon>
        <taxon>Insecta</taxon>
        <taxon>Pterygota</taxon>
        <taxon>Neoptera</taxon>
        <taxon>Paraneoptera</taxon>
        <taxon>Thysanoptera</taxon>
        <taxon>Terebrantia</taxon>
        <taxon>Thripoidea</taxon>
        <taxon>Thripidae</taxon>
        <taxon>Megalurothrips</taxon>
    </lineage>
</organism>
<accession>A0AAV7XQN8</accession>
<comment type="function">
    <text evidence="1">Binds to all microtubule populations.</text>
</comment>
<evidence type="ECO:0000256" key="4">
    <source>
        <dbReference type="ARBA" id="ARBA00005344"/>
    </source>
</evidence>
<dbReference type="InterPro" id="IPR033335">
    <property type="entry name" value="JUPITER"/>
</dbReference>
<comment type="subcellular location">
    <subcellularLocation>
        <location evidence="3">Cytoplasm</location>
        <location evidence="3">Cytoskeleton</location>
        <location evidence="3">Spindle</location>
    </subcellularLocation>
    <subcellularLocation>
        <location evidence="2">Nucleus</location>
    </subcellularLocation>
</comment>
<dbReference type="PANTHER" id="PTHR34930:SF2">
    <property type="entry name" value="MICROTUBULE-ASSOCIATED PROTEIN JUPITER"/>
    <property type="match status" value="1"/>
</dbReference>
<evidence type="ECO:0000256" key="5">
    <source>
        <dbReference type="ARBA" id="ARBA00021471"/>
    </source>
</evidence>
<gene>
    <name evidence="12" type="ORF">ONE63_007599</name>
</gene>
<proteinExistence type="inferred from homology"/>
<dbReference type="Proteomes" id="UP001075354">
    <property type="component" value="Chromosome 5"/>
</dbReference>
<evidence type="ECO:0000313" key="13">
    <source>
        <dbReference type="Proteomes" id="UP001075354"/>
    </source>
</evidence>
<sequence>MRPPGGECSDLWGAEFKGSPCHQRVLKPPGGGSSDIFGAGEAQQSPRKVKQYMASNISLTDGAPAPSGPGSTSSAASTASSGETPSPGSPTGTPTRNGTAAGEATQATGQAQAQEQVAAADGNPVTGEGYNKPAPGGAPLRNRVPPGGYSSGLW</sequence>
<keyword evidence="10" id="KW-0539">Nucleus</keyword>
<keyword evidence="9" id="KW-0206">Cytoskeleton</keyword>
<comment type="similarity">
    <text evidence="4">Belongs to the MAP Jupiter family.</text>
</comment>
<feature type="compositionally biased region" description="Low complexity" evidence="11">
    <location>
        <begin position="62"/>
        <end position="120"/>
    </location>
</feature>
<evidence type="ECO:0000256" key="6">
    <source>
        <dbReference type="ARBA" id="ARBA00022490"/>
    </source>
</evidence>
<evidence type="ECO:0000256" key="2">
    <source>
        <dbReference type="ARBA" id="ARBA00004123"/>
    </source>
</evidence>
<keyword evidence="8" id="KW-0493">Microtubule</keyword>
<dbReference type="GO" id="GO:0005874">
    <property type="term" value="C:microtubule"/>
    <property type="evidence" value="ECO:0007669"/>
    <property type="project" value="UniProtKB-KW"/>
</dbReference>
<dbReference type="Pfam" id="PF17054">
    <property type="entry name" value="JUPITER"/>
    <property type="match status" value="1"/>
</dbReference>
<keyword evidence="13" id="KW-1185">Reference proteome</keyword>
<evidence type="ECO:0000256" key="8">
    <source>
        <dbReference type="ARBA" id="ARBA00022701"/>
    </source>
</evidence>
<dbReference type="AlphaFoldDB" id="A0AAV7XQN8"/>
<dbReference type="GO" id="GO:0005634">
    <property type="term" value="C:nucleus"/>
    <property type="evidence" value="ECO:0007669"/>
    <property type="project" value="UniProtKB-SubCell"/>
</dbReference>
<evidence type="ECO:0000256" key="11">
    <source>
        <dbReference type="SAM" id="MobiDB-lite"/>
    </source>
</evidence>